<comment type="caution">
    <text evidence="2">The sequence shown here is derived from an EMBL/GenBank/DDBJ whole genome shotgun (WGS) entry which is preliminary data.</text>
</comment>
<proteinExistence type="predicted"/>
<name>A0A9D4L2G9_DREPO</name>
<evidence type="ECO:0000313" key="2">
    <source>
        <dbReference type="EMBL" id="KAH3850089.1"/>
    </source>
</evidence>
<feature type="region of interest" description="Disordered" evidence="1">
    <location>
        <begin position="45"/>
        <end position="64"/>
    </location>
</feature>
<organism evidence="2 3">
    <name type="scientific">Dreissena polymorpha</name>
    <name type="common">Zebra mussel</name>
    <name type="synonym">Mytilus polymorpha</name>
    <dbReference type="NCBI Taxonomy" id="45954"/>
    <lineage>
        <taxon>Eukaryota</taxon>
        <taxon>Metazoa</taxon>
        <taxon>Spiralia</taxon>
        <taxon>Lophotrochozoa</taxon>
        <taxon>Mollusca</taxon>
        <taxon>Bivalvia</taxon>
        <taxon>Autobranchia</taxon>
        <taxon>Heteroconchia</taxon>
        <taxon>Euheterodonta</taxon>
        <taxon>Imparidentia</taxon>
        <taxon>Neoheterodontei</taxon>
        <taxon>Myida</taxon>
        <taxon>Dreissenoidea</taxon>
        <taxon>Dreissenidae</taxon>
        <taxon>Dreissena</taxon>
    </lineage>
</organism>
<evidence type="ECO:0000256" key="1">
    <source>
        <dbReference type="SAM" id="MobiDB-lite"/>
    </source>
</evidence>
<feature type="region of interest" description="Disordered" evidence="1">
    <location>
        <begin position="72"/>
        <end position="114"/>
    </location>
</feature>
<reference evidence="2" key="2">
    <citation type="submission" date="2020-11" db="EMBL/GenBank/DDBJ databases">
        <authorList>
            <person name="McCartney M.A."/>
            <person name="Auch B."/>
            <person name="Kono T."/>
            <person name="Mallez S."/>
            <person name="Becker A."/>
            <person name="Gohl D.M."/>
            <person name="Silverstein K.A.T."/>
            <person name="Koren S."/>
            <person name="Bechman K.B."/>
            <person name="Herman A."/>
            <person name="Abrahante J.E."/>
            <person name="Garbe J."/>
        </authorList>
    </citation>
    <scope>NUCLEOTIDE SEQUENCE</scope>
    <source>
        <strain evidence="2">Duluth1</strain>
        <tissue evidence="2">Whole animal</tissue>
    </source>
</reference>
<dbReference type="EMBL" id="JAIWYP010000003">
    <property type="protein sequence ID" value="KAH3850089.1"/>
    <property type="molecule type" value="Genomic_DNA"/>
</dbReference>
<protein>
    <submittedName>
        <fullName evidence="2">Uncharacterized protein</fullName>
    </submittedName>
</protein>
<gene>
    <name evidence="2" type="ORF">DPMN_092495</name>
</gene>
<dbReference type="Proteomes" id="UP000828390">
    <property type="component" value="Unassembled WGS sequence"/>
</dbReference>
<reference evidence="2" key="1">
    <citation type="journal article" date="2019" name="bioRxiv">
        <title>The Genome of the Zebra Mussel, Dreissena polymorpha: A Resource for Invasive Species Research.</title>
        <authorList>
            <person name="McCartney M.A."/>
            <person name="Auch B."/>
            <person name="Kono T."/>
            <person name="Mallez S."/>
            <person name="Zhang Y."/>
            <person name="Obille A."/>
            <person name="Becker A."/>
            <person name="Abrahante J.E."/>
            <person name="Garbe J."/>
            <person name="Badalamenti J.P."/>
            <person name="Herman A."/>
            <person name="Mangelson H."/>
            <person name="Liachko I."/>
            <person name="Sullivan S."/>
            <person name="Sone E.D."/>
            <person name="Koren S."/>
            <person name="Silverstein K.A.T."/>
            <person name="Beckman K.B."/>
            <person name="Gohl D.M."/>
        </authorList>
    </citation>
    <scope>NUCLEOTIDE SEQUENCE</scope>
    <source>
        <strain evidence="2">Duluth1</strain>
        <tissue evidence="2">Whole animal</tissue>
    </source>
</reference>
<dbReference type="AlphaFoldDB" id="A0A9D4L2G9"/>
<accession>A0A9D4L2G9</accession>
<evidence type="ECO:0000313" key="3">
    <source>
        <dbReference type="Proteomes" id="UP000828390"/>
    </source>
</evidence>
<sequence length="114" mass="13058">MFSLKTGANVSNGLGKMKFLKQKTEKKLKSLSNLVYSLGKERFGDLKRKPTRTPARPNRRQRHITEIRKELKSLRKSYHKANAESTSSEEDKENSCDGMLSRSTSSIRNPHRHG</sequence>
<keyword evidence="3" id="KW-1185">Reference proteome</keyword>